<dbReference type="EMBL" id="JBHSON010000099">
    <property type="protein sequence ID" value="MFC5752933.1"/>
    <property type="molecule type" value="Genomic_DNA"/>
</dbReference>
<keyword evidence="3" id="KW-1185">Reference proteome</keyword>
<sequence>MQATYGSAADLAAALRRAEDAHGRHEKEIGQADPDWPDWYAQYMLDEQAARHADPGTGGSSGPGEGT</sequence>
<feature type="compositionally biased region" description="Basic and acidic residues" evidence="1">
    <location>
        <begin position="17"/>
        <end position="30"/>
    </location>
</feature>
<name>A0ABW1AEI6_9ACTN</name>
<protein>
    <recommendedName>
        <fullName evidence="4">Glyoxalase</fullName>
    </recommendedName>
</protein>
<reference evidence="3" key="1">
    <citation type="journal article" date="2019" name="Int. J. Syst. Evol. Microbiol.">
        <title>The Global Catalogue of Microorganisms (GCM) 10K type strain sequencing project: providing services to taxonomists for standard genome sequencing and annotation.</title>
        <authorList>
            <consortium name="The Broad Institute Genomics Platform"/>
            <consortium name="The Broad Institute Genome Sequencing Center for Infectious Disease"/>
            <person name="Wu L."/>
            <person name="Ma J."/>
        </authorList>
    </citation>
    <scope>NUCLEOTIDE SEQUENCE [LARGE SCALE GENOMIC DNA]</scope>
    <source>
        <strain evidence="3">KCTC 42087</strain>
    </source>
</reference>
<proteinExistence type="predicted"/>
<evidence type="ECO:0000313" key="2">
    <source>
        <dbReference type="EMBL" id="MFC5752933.1"/>
    </source>
</evidence>
<organism evidence="2 3">
    <name type="scientific">Actinomadura rugatobispora</name>
    <dbReference type="NCBI Taxonomy" id="1994"/>
    <lineage>
        <taxon>Bacteria</taxon>
        <taxon>Bacillati</taxon>
        <taxon>Actinomycetota</taxon>
        <taxon>Actinomycetes</taxon>
        <taxon>Streptosporangiales</taxon>
        <taxon>Thermomonosporaceae</taxon>
        <taxon>Actinomadura</taxon>
    </lineage>
</organism>
<evidence type="ECO:0000313" key="3">
    <source>
        <dbReference type="Proteomes" id="UP001596074"/>
    </source>
</evidence>
<evidence type="ECO:0000256" key="1">
    <source>
        <dbReference type="SAM" id="MobiDB-lite"/>
    </source>
</evidence>
<gene>
    <name evidence="2" type="ORF">ACFPZN_45590</name>
</gene>
<dbReference type="RefSeq" id="WP_378289428.1">
    <property type="nucleotide sequence ID" value="NZ_JBHSON010000099.1"/>
</dbReference>
<feature type="region of interest" description="Disordered" evidence="1">
    <location>
        <begin position="17"/>
        <end position="36"/>
    </location>
</feature>
<comment type="caution">
    <text evidence="2">The sequence shown here is derived from an EMBL/GenBank/DDBJ whole genome shotgun (WGS) entry which is preliminary data.</text>
</comment>
<feature type="region of interest" description="Disordered" evidence="1">
    <location>
        <begin position="48"/>
        <end position="67"/>
    </location>
</feature>
<dbReference type="Proteomes" id="UP001596074">
    <property type="component" value="Unassembled WGS sequence"/>
</dbReference>
<feature type="compositionally biased region" description="Gly residues" evidence="1">
    <location>
        <begin position="56"/>
        <end position="67"/>
    </location>
</feature>
<evidence type="ECO:0008006" key="4">
    <source>
        <dbReference type="Google" id="ProtNLM"/>
    </source>
</evidence>
<accession>A0ABW1AEI6</accession>